<evidence type="ECO:0000259" key="12">
    <source>
        <dbReference type="Pfam" id="PF02517"/>
    </source>
</evidence>
<dbReference type="PANTHER" id="PTHR13046:SF0">
    <property type="entry name" value="CAAX PRENYL PROTEASE 2"/>
    <property type="match status" value="1"/>
</dbReference>
<protein>
    <recommendedName>
        <fullName evidence="10">intramembrane prenyl-peptidase Rce1</fullName>
        <ecNumber evidence="10">3.4.26.1</ecNumber>
    </recommendedName>
</protein>
<comment type="subcellular location">
    <subcellularLocation>
        <location evidence="1">Endoplasmic reticulum membrane</location>
        <topology evidence="1">Multi-pass membrane protein</topology>
    </subcellularLocation>
</comment>
<dbReference type="InterPro" id="IPR003675">
    <property type="entry name" value="Rce1/LyrA-like_dom"/>
</dbReference>
<keyword evidence="4 11" id="KW-0812">Transmembrane</keyword>
<evidence type="ECO:0000256" key="2">
    <source>
        <dbReference type="ARBA" id="ARBA00006897"/>
    </source>
</evidence>
<feature type="transmembrane region" description="Helical" evidence="11">
    <location>
        <begin position="264"/>
        <end position="284"/>
    </location>
</feature>
<feature type="domain" description="CAAX prenyl protease 2/Lysostaphin resistance protein A-like" evidence="12">
    <location>
        <begin position="167"/>
        <end position="275"/>
    </location>
</feature>
<dbReference type="GO" id="GO:0071586">
    <property type="term" value="P:CAAX-box protein processing"/>
    <property type="evidence" value="ECO:0007669"/>
    <property type="project" value="InterPro"/>
</dbReference>
<reference evidence="13 14" key="1">
    <citation type="submission" date="2018-08" db="EMBL/GenBank/DDBJ databases">
        <title>Genome and evolution of the arbuscular mycorrhizal fungus Diversispora epigaea (formerly Glomus versiforme) and its bacterial endosymbionts.</title>
        <authorList>
            <person name="Sun X."/>
            <person name="Fei Z."/>
            <person name="Harrison M."/>
        </authorList>
    </citation>
    <scope>NUCLEOTIDE SEQUENCE [LARGE SCALE GENOMIC DNA]</scope>
    <source>
        <strain evidence="13 14">IT104</strain>
    </source>
</reference>
<keyword evidence="8 11" id="KW-0472">Membrane</keyword>
<feature type="transmembrane region" description="Helical" evidence="11">
    <location>
        <begin position="236"/>
        <end position="258"/>
    </location>
</feature>
<evidence type="ECO:0000256" key="1">
    <source>
        <dbReference type="ARBA" id="ARBA00004477"/>
    </source>
</evidence>
<evidence type="ECO:0000256" key="10">
    <source>
        <dbReference type="ARBA" id="ARBA00049729"/>
    </source>
</evidence>
<keyword evidence="5" id="KW-0378">Hydrolase</keyword>
<sequence length="338" mass="39180">MTNVTLKRYNPLSSNFKINTFIAGLSCLLFTFIYVGLLYISKKTRIGNKNPGLTKDHPMVIKQRIKVTFITCAISCISVWTIINISNGFKNDQEEEMNFFTKIKSTFIILGLWIPFNSYYLFNILFAPLLLTMILYIGPLYVKFLDQELPFQKKSSLIHGIKYTFTTLIGFRNLIFAPFTEEFVFRSCMVPLLYYAKVNCEPIIWMSPLVFAIAHIHHAWEYYINNGRDYNAAKTGILISIFQFTYTTIFGWYAAFIFMRTGNFIPTFFVHSFANSQGFPIIYFSEHSQKQQLFICIALVTGMVGFGKLLFPFTSPRLYGETTLYWADNNNIIVKDLK</sequence>
<evidence type="ECO:0000256" key="11">
    <source>
        <dbReference type="SAM" id="Phobius"/>
    </source>
</evidence>
<evidence type="ECO:0000313" key="14">
    <source>
        <dbReference type="Proteomes" id="UP000266861"/>
    </source>
</evidence>
<dbReference type="OrthoDB" id="271604at2759"/>
<dbReference type="PANTHER" id="PTHR13046">
    <property type="entry name" value="PROTEASE U48 CAAX PRENYL PROTEASE RCE1"/>
    <property type="match status" value="1"/>
</dbReference>
<dbReference type="InterPro" id="IPR039731">
    <property type="entry name" value="Rce1"/>
</dbReference>
<keyword evidence="6" id="KW-0256">Endoplasmic reticulum</keyword>
<feature type="transmembrane region" description="Helical" evidence="11">
    <location>
        <begin position="20"/>
        <end position="40"/>
    </location>
</feature>
<comment type="caution">
    <text evidence="13">The sequence shown here is derived from an EMBL/GenBank/DDBJ whole genome shotgun (WGS) entry which is preliminary data.</text>
</comment>
<dbReference type="Pfam" id="PF02517">
    <property type="entry name" value="Rce1-like"/>
    <property type="match status" value="1"/>
</dbReference>
<feature type="transmembrane region" description="Helical" evidence="11">
    <location>
        <begin position="163"/>
        <end position="180"/>
    </location>
</feature>
<feature type="transmembrane region" description="Helical" evidence="11">
    <location>
        <begin position="293"/>
        <end position="311"/>
    </location>
</feature>
<dbReference type="EMBL" id="PQFF01000131">
    <property type="protein sequence ID" value="RHZ79794.1"/>
    <property type="molecule type" value="Genomic_DNA"/>
</dbReference>
<gene>
    <name evidence="13" type="ORF">Glove_140g126</name>
</gene>
<dbReference type="STRING" id="1348612.A0A397J3I4"/>
<evidence type="ECO:0000256" key="3">
    <source>
        <dbReference type="ARBA" id="ARBA00022670"/>
    </source>
</evidence>
<accession>A0A397J3I4</accession>
<keyword evidence="7 11" id="KW-1133">Transmembrane helix</keyword>
<name>A0A397J3I4_9GLOM</name>
<dbReference type="GO" id="GO:0005789">
    <property type="term" value="C:endoplasmic reticulum membrane"/>
    <property type="evidence" value="ECO:0007669"/>
    <property type="project" value="UniProtKB-SubCell"/>
</dbReference>
<dbReference type="Proteomes" id="UP000266861">
    <property type="component" value="Unassembled WGS sequence"/>
</dbReference>
<evidence type="ECO:0000256" key="7">
    <source>
        <dbReference type="ARBA" id="ARBA00022989"/>
    </source>
</evidence>
<evidence type="ECO:0000256" key="4">
    <source>
        <dbReference type="ARBA" id="ARBA00022692"/>
    </source>
</evidence>
<evidence type="ECO:0000256" key="8">
    <source>
        <dbReference type="ARBA" id="ARBA00023136"/>
    </source>
</evidence>
<keyword evidence="14" id="KW-1185">Reference proteome</keyword>
<evidence type="ECO:0000256" key="5">
    <source>
        <dbReference type="ARBA" id="ARBA00022801"/>
    </source>
</evidence>
<feature type="transmembrane region" description="Helical" evidence="11">
    <location>
        <begin position="203"/>
        <end position="224"/>
    </location>
</feature>
<evidence type="ECO:0000256" key="9">
    <source>
        <dbReference type="ARBA" id="ARBA00047280"/>
    </source>
</evidence>
<dbReference type="AlphaFoldDB" id="A0A397J3I4"/>
<feature type="transmembrane region" description="Helical" evidence="11">
    <location>
        <begin position="65"/>
        <end position="83"/>
    </location>
</feature>
<dbReference type="EC" id="3.4.26.1" evidence="10"/>
<comment type="similarity">
    <text evidence="2">Belongs to the peptidase U48 family.</text>
</comment>
<feature type="transmembrane region" description="Helical" evidence="11">
    <location>
        <begin position="120"/>
        <end position="142"/>
    </location>
</feature>
<evidence type="ECO:0000313" key="13">
    <source>
        <dbReference type="EMBL" id="RHZ79794.1"/>
    </source>
</evidence>
<dbReference type="GO" id="GO:0004222">
    <property type="term" value="F:metalloendopeptidase activity"/>
    <property type="evidence" value="ECO:0007669"/>
    <property type="project" value="InterPro"/>
</dbReference>
<comment type="catalytic activity">
    <reaction evidence="9">
        <text>Hydrolyzes the peptide bond -P2-(S-farnesyl or geranylgeranyl)C-P1'-P2'-P3'-COOH where P1' and P2' are amino acids with aliphatic sidechains and P3' is any C-terminal residue.</text>
        <dbReference type="EC" id="3.4.26.1"/>
    </reaction>
</comment>
<organism evidence="13 14">
    <name type="scientific">Diversispora epigaea</name>
    <dbReference type="NCBI Taxonomy" id="1348612"/>
    <lineage>
        <taxon>Eukaryota</taxon>
        <taxon>Fungi</taxon>
        <taxon>Fungi incertae sedis</taxon>
        <taxon>Mucoromycota</taxon>
        <taxon>Glomeromycotina</taxon>
        <taxon>Glomeromycetes</taxon>
        <taxon>Diversisporales</taxon>
        <taxon>Diversisporaceae</taxon>
        <taxon>Diversispora</taxon>
    </lineage>
</organism>
<proteinExistence type="inferred from homology"/>
<keyword evidence="3" id="KW-0645">Protease</keyword>
<evidence type="ECO:0000256" key="6">
    <source>
        <dbReference type="ARBA" id="ARBA00022824"/>
    </source>
</evidence>